<comment type="caution">
    <text evidence="1">The sequence shown here is derived from an EMBL/GenBank/DDBJ whole genome shotgun (WGS) entry which is preliminary data.</text>
</comment>
<gene>
    <name evidence="1" type="ORF">LX83_007402</name>
</gene>
<dbReference type="AlphaFoldDB" id="A0AAE3KJS0"/>
<dbReference type="InterPro" id="IPR052336">
    <property type="entry name" value="MlaD_Phospholipid_Transporter"/>
</dbReference>
<evidence type="ECO:0008006" key="3">
    <source>
        <dbReference type="Google" id="ProtNLM"/>
    </source>
</evidence>
<dbReference type="EMBL" id="JAMTCK010000050">
    <property type="protein sequence ID" value="MCP2170511.1"/>
    <property type="molecule type" value="Genomic_DNA"/>
</dbReference>
<protein>
    <recommendedName>
        <fullName evidence="3">Mammalian cell entry protein</fullName>
    </recommendedName>
</protein>
<keyword evidence="2" id="KW-1185">Reference proteome</keyword>
<dbReference type="PANTHER" id="PTHR33371:SF4">
    <property type="entry name" value="INTERMEMBRANE PHOSPHOLIPID TRANSPORT SYSTEM BINDING PROTEIN MLAD"/>
    <property type="match status" value="1"/>
</dbReference>
<dbReference type="Proteomes" id="UP001206128">
    <property type="component" value="Unassembled WGS sequence"/>
</dbReference>
<reference evidence="1" key="1">
    <citation type="submission" date="2022-06" db="EMBL/GenBank/DDBJ databases">
        <title>Genomic Encyclopedia of Archaeal and Bacterial Type Strains, Phase II (KMG-II): from individual species to whole genera.</title>
        <authorList>
            <person name="Goeker M."/>
        </authorList>
    </citation>
    <scope>NUCLEOTIDE SEQUENCE</scope>
    <source>
        <strain evidence="1">DSM 43935</strain>
    </source>
</reference>
<evidence type="ECO:0000313" key="2">
    <source>
        <dbReference type="Proteomes" id="UP001206128"/>
    </source>
</evidence>
<name>A0AAE3KJS0_9PSEU</name>
<sequence length="213" mass="22844">TRTLSGSREDLFATVDSLRRFTGMLADNDTQVRDFNRQLSDVAGFLAGQRDELAGALNQLATALGQVQTFIQDNRDRIKSNVDKLASLTQVLVDQRAALAEILDVAPLALGNLQNSYNAATGTLDVRADLNELNQPPLVAVCNLVQQAELNSLPPLLSDTCRRIEPVLSGLVPLPTPAETLSAIQQGRLPELPLPIAGTLYGTPAQHQQGGGR</sequence>
<dbReference type="GO" id="GO:0005576">
    <property type="term" value="C:extracellular region"/>
    <property type="evidence" value="ECO:0007669"/>
    <property type="project" value="TreeGrafter"/>
</dbReference>
<evidence type="ECO:0000313" key="1">
    <source>
        <dbReference type="EMBL" id="MCP2170511.1"/>
    </source>
</evidence>
<proteinExistence type="predicted"/>
<organism evidence="1 2">
    <name type="scientific">Goodfellowiella coeruleoviolacea</name>
    <dbReference type="NCBI Taxonomy" id="334858"/>
    <lineage>
        <taxon>Bacteria</taxon>
        <taxon>Bacillati</taxon>
        <taxon>Actinomycetota</taxon>
        <taxon>Actinomycetes</taxon>
        <taxon>Pseudonocardiales</taxon>
        <taxon>Pseudonocardiaceae</taxon>
        <taxon>Goodfellowiella</taxon>
    </lineage>
</organism>
<feature type="non-terminal residue" evidence="1">
    <location>
        <position position="1"/>
    </location>
</feature>
<dbReference type="PANTHER" id="PTHR33371">
    <property type="entry name" value="INTERMEMBRANE PHOSPHOLIPID TRANSPORT SYSTEM BINDING PROTEIN MLAD-RELATED"/>
    <property type="match status" value="1"/>
</dbReference>
<accession>A0AAE3KJS0</accession>